<dbReference type="InterPro" id="IPR036691">
    <property type="entry name" value="Endo/exonu/phosph_ase_sf"/>
</dbReference>
<comment type="caution">
    <text evidence="3">The sequence shown here is derived from an EMBL/GenBank/DDBJ whole genome shotgun (WGS) entry which is preliminary data.</text>
</comment>
<dbReference type="SUPFAM" id="SSF56219">
    <property type="entry name" value="DNase I-like"/>
    <property type="match status" value="1"/>
</dbReference>
<feature type="chain" id="PRO_5045911886" evidence="1">
    <location>
        <begin position="22"/>
        <end position="247"/>
    </location>
</feature>
<gene>
    <name evidence="3" type="ORF">H4W29_004391</name>
</gene>
<dbReference type="Pfam" id="PF03372">
    <property type="entry name" value="Exo_endo_phos"/>
    <property type="match status" value="1"/>
</dbReference>
<dbReference type="Proteomes" id="UP000620262">
    <property type="component" value="Unassembled WGS sequence"/>
</dbReference>
<feature type="domain" description="Endonuclease/exonuclease/phosphatase" evidence="2">
    <location>
        <begin position="42"/>
        <end position="228"/>
    </location>
</feature>
<keyword evidence="1" id="KW-0732">Signal</keyword>
<name>A0ABR9IVD2_RHIVS</name>
<protein>
    <submittedName>
        <fullName evidence="3">Endonuclease/exonuclease/phosphatase (EEP) superfamily protein YafD</fullName>
    </submittedName>
</protein>
<evidence type="ECO:0000313" key="3">
    <source>
        <dbReference type="EMBL" id="MBE1507146.1"/>
    </source>
</evidence>
<reference evidence="3 4" key="1">
    <citation type="submission" date="2020-10" db="EMBL/GenBank/DDBJ databases">
        <title>Sequencing the genomes of 1000 actinobacteria strains.</title>
        <authorList>
            <person name="Klenk H.-P."/>
        </authorList>
    </citation>
    <scope>NUCLEOTIDE SEQUENCE [LARGE SCALE GENOMIC DNA]</scope>
    <source>
        <strain evidence="3 4">DSM 7307</strain>
    </source>
</reference>
<keyword evidence="4" id="KW-1185">Reference proteome</keyword>
<proteinExistence type="predicted"/>
<keyword evidence="3" id="KW-0378">Hydrolase</keyword>
<feature type="signal peptide" evidence="1">
    <location>
        <begin position="1"/>
        <end position="21"/>
    </location>
</feature>
<evidence type="ECO:0000256" key="1">
    <source>
        <dbReference type="SAM" id="SignalP"/>
    </source>
</evidence>
<dbReference type="EMBL" id="JADBEC010000002">
    <property type="protein sequence ID" value="MBE1507146.1"/>
    <property type="molecule type" value="Genomic_DNA"/>
</dbReference>
<sequence length="247" mass="27152">MLGIASVLFAAHAMFMLGTFARAPAPDAVTALRLLSINIFDDAAGDAALKQTIEEADADVLVMTTTGSLVGRRDLMRQSYPFRVGCDDSNNSRCSVMLLARRPLSDIRFQQLSPVGSELIAATLSIEGRRVRVFATRLSKTWFDTFHSFELFNITRILRATNEPVLLAGDFSAPVIVADMRWFLGNNRLSSVYPEPATWPAWLGPLGVSNDHVFFKAPLSVLSVNRTDRTGRSGYVSLISNIAIKLK</sequence>
<dbReference type="Gene3D" id="3.60.10.10">
    <property type="entry name" value="Endonuclease/exonuclease/phosphatase"/>
    <property type="match status" value="1"/>
</dbReference>
<dbReference type="GO" id="GO:0004519">
    <property type="term" value="F:endonuclease activity"/>
    <property type="evidence" value="ECO:0007669"/>
    <property type="project" value="UniProtKB-KW"/>
</dbReference>
<evidence type="ECO:0000259" key="2">
    <source>
        <dbReference type="Pfam" id="PF03372"/>
    </source>
</evidence>
<evidence type="ECO:0000313" key="4">
    <source>
        <dbReference type="Proteomes" id="UP000620262"/>
    </source>
</evidence>
<dbReference type="RefSeq" id="WP_192730925.1">
    <property type="nucleotide sequence ID" value="NZ_BAAAVL010000004.1"/>
</dbReference>
<organism evidence="3 4">
    <name type="scientific">Rhizobium viscosum</name>
    <name type="common">Arthrobacter viscosus</name>
    <dbReference type="NCBI Taxonomy" id="1673"/>
    <lineage>
        <taxon>Bacteria</taxon>
        <taxon>Pseudomonadati</taxon>
        <taxon>Pseudomonadota</taxon>
        <taxon>Alphaproteobacteria</taxon>
        <taxon>Hyphomicrobiales</taxon>
        <taxon>Rhizobiaceae</taxon>
        <taxon>Rhizobium/Agrobacterium group</taxon>
        <taxon>Rhizobium</taxon>
    </lineage>
</organism>
<dbReference type="InterPro" id="IPR005135">
    <property type="entry name" value="Endo/exonuclease/phosphatase"/>
</dbReference>
<keyword evidence="3" id="KW-0540">Nuclease</keyword>
<accession>A0ABR9IVD2</accession>
<keyword evidence="3" id="KW-0255">Endonuclease</keyword>